<keyword evidence="2" id="KW-1185">Reference proteome</keyword>
<dbReference type="OrthoDB" id="370856at2759"/>
<accession>A0A1Y1JM88</accession>
<dbReference type="EMBL" id="BDQF01000013">
    <property type="protein sequence ID" value="GAW82585.1"/>
    <property type="molecule type" value="Genomic_DNA"/>
</dbReference>
<name>A0A1Y1JM88_PLAGO</name>
<dbReference type="GeneID" id="39749322"/>
<organism evidence="1 2">
    <name type="scientific">Plasmodium gonderi</name>
    <dbReference type="NCBI Taxonomy" id="77519"/>
    <lineage>
        <taxon>Eukaryota</taxon>
        <taxon>Sar</taxon>
        <taxon>Alveolata</taxon>
        <taxon>Apicomplexa</taxon>
        <taxon>Aconoidasida</taxon>
        <taxon>Haemosporida</taxon>
        <taxon>Plasmodiidae</taxon>
        <taxon>Plasmodium</taxon>
        <taxon>Plasmodium (Plasmodium)</taxon>
    </lineage>
</organism>
<sequence>MIISPNCDLASGFNDLRSKNIDEISEIIKKAKEEKENHLGVSLIHKEKENINVLKTFTESQAICYTTCKENLYKRFERDIEEYKNVSTKNNINFHENKKRKLEKYYQDMEHQMCFHACSKMYFHLLQDRL</sequence>
<dbReference type="RefSeq" id="XP_028545174.1">
    <property type="nucleotide sequence ID" value="XM_028689373.1"/>
</dbReference>
<protein>
    <submittedName>
        <fullName evidence="1">Uncharacterized protein</fullName>
    </submittedName>
</protein>
<proteinExistence type="predicted"/>
<reference evidence="2" key="1">
    <citation type="submission" date="2017-04" db="EMBL/GenBank/DDBJ databases">
        <title>Plasmodium gonderi genome.</title>
        <authorList>
            <person name="Arisue N."/>
            <person name="Honma H."/>
            <person name="Kawai S."/>
            <person name="Tougan T."/>
            <person name="Tanabe K."/>
            <person name="Horii T."/>
        </authorList>
    </citation>
    <scope>NUCLEOTIDE SEQUENCE [LARGE SCALE GENOMIC DNA]</scope>
    <source>
        <strain evidence="2">ATCC 30045</strain>
    </source>
</reference>
<evidence type="ECO:0000313" key="2">
    <source>
        <dbReference type="Proteomes" id="UP000195521"/>
    </source>
</evidence>
<gene>
    <name evidence="1" type="ORF">PGO_125830</name>
</gene>
<dbReference type="OMA" id="CFRACSM"/>
<comment type="caution">
    <text evidence="1">The sequence shown here is derived from an EMBL/GenBank/DDBJ whole genome shotgun (WGS) entry which is preliminary data.</text>
</comment>
<evidence type="ECO:0000313" key="1">
    <source>
        <dbReference type="EMBL" id="GAW82585.1"/>
    </source>
</evidence>
<dbReference type="AlphaFoldDB" id="A0A1Y1JM88"/>
<dbReference type="Proteomes" id="UP000195521">
    <property type="component" value="Unassembled WGS sequence"/>
</dbReference>